<keyword evidence="5" id="KW-0732">Signal</keyword>
<dbReference type="Pfam" id="PF07714">
    <property type="entry name" value="PK_Tyr_Ser-Thr"/>
    <property type="match status" value="1"/>
</dbReference>
<evidence type="ECO:0000256" key="15">
    <source>
        <dbReference type="SAM" id="Phobius"/>
    </source>
</evidence>
<dbReference type="GO" id="GO:0007169">
    <property type="term" value="P:cell surface receptor protein tyrosine kinase signaling pathway"/>
    <property type="evidence" value="ECO:0007669"/>
    <property type="project" value="TreeGrafter"/>
</dbReference>
<evidence type="ECO:0000256" key="10">
    <source>
        <dbReference type="ARBA" id="ARBA00023136"/>
    </source>
</evidence>
<dbReference type="InterPro" id="IPR011009">
    <property type="entry name" value="Kinase-like_dom_sf"/>
</dbReference>
<keyword evidence="12" id="KW-0325">Glycoprotein</keyword>
<evidence type="ECO:0000256" key="5">
    <source>
        <dbReference type="ARBA" id="ARBA00022729"/>
    </source>
</evidence>
<dbReference type="InterPro" id="IPR008266">
    <property type="entry name" value="Tyr_kinase_AS"/>
</dbReference>
<keyword evidence="17" id="KW-0675">Receptor</keyword>
<feature type="domain" description="Protein kinase" evidence="16">
    <location>
        <begin position="418"/>
        <end position="823"/>
    </location>
</feature>
<dbReference type="Gene3D" id="3.30.200.20">
    <property type="entry name" value="Phosphorylase Kinase, domain 1"/>
    <property type="match status" value="1"/>
</dbReference>
<keyword evidence="8 14" id="KW-0067">ATP-binding</keyword>
<dbReference type="SMART" id="SM00219">
    <property type="entry name" value="TyrKc"/>
    <property type="match status" value="1"/>
</dbReference>
<organism evidence="17 18">
    <name type="scientific">Pseudolycoriella hygida</name>
    <dbReference type="NCBI Taxonomy" id="35572"/>
    <lineage>
        <taxon>Eukaryota</taxon>
        <taxon>Metazoa</taxon>
        <taxon>Ecdysozoa</taxon>
        <taxon>Arthropoda</taxon>
        <taxon>Hexapoda</taxon>
        <taxon>Insecta</taxon>
        <taxon>Pterygota</taxon>
        <taxon>Neoptera</taxon>
        <taxon>Endopterygota</taxon>
        <taxon>Diptera</taxon>
        <taxon>Nematocera</taxon>
        <taxon>Sciaroidea</taxon>
        <taxon>Sciaridae</taxon>
        <taxon>Pseudolycoriella</taxon>
    </lineage>
</organism>
<evidence type="ECO:0000256" key="6">
    <source>
        <dbReference type="ARBA" id="ARBA00022741"/>
    </source>
</evidence>
<dbReference type="PROSITE" id="PS50011">
    <property type="entry name" value="PROTEIN_KINASE_DOM"/>
    <property type="match status" value="1"/>
</dbReference>
<keyword evidence="9 15" id="KW-1133">Transmembrane helix</keyword>
<dbReference type="AlphaFoldDB" id="A0A9Q0N3M9"/>
<dbReference type="OrthoDB" id="3256376at2759"/>
<dbReference type="PANTHER" id="PTHR24416:SF620">
    <property type="entry name" value="TYROSINE-PROTEIN KINASE RECEPTOR TORSO"/>
    <property type="match status" value="1"/>
</dbReference>
<keyword evidence="6 14" id="KW-0547">Nucleotide-binding</keyword>
<keyword evidence="18" id="KW-1185">Reference proteome</keyword>
<dbReference type="GO" id="GO:1902533">
    <property type="term" value="P:positive regulation of intracellular signal transduction"/>
    <property type="evidence" value="ECO:0007669"/>
    <property type="project" value="UniProtKB-ARBA"/>
</dbReference>
<keyword evidence="10 15" id="KW-0472">Membrane</keyword>
<protein>
    <recommendedName>
        <fullName evidence="2">receptor protein-tyrosine kinase</fullName>
        <ecNumber evidence="2">2.7.10.1</ecNumber>
    </recommendedName>
</protein>
<dbReference type="InterPro" id="IPR050122">
    <property type="entry name" value="RTK"/>
</dbReference>
<dbReference type="FunFam" id="1.10.510.10:FF:000190">
    <property type="entry name" value="Proto-oncogene tyrosine-protein kinase receptor Ret"/>
    <property type="match status" value="1"/>
</dbReference>
<dbReference type="GO" id="GO:0004714">
    <property type="term" value="F:transmembrane receptor protein tyrosine kinase activity"/>
    <property type="evidence" value="ECO:0007669"/>
    <property type="project" value="UniProtKB-EC"/>
</dbReference>
<evidence type="ECO:0000256" key="2">
    <source>
        <dbReference type="ARBA" id="ARBA00011902"/>
    </source>
</evidence>
<evidence type="ECO:0000256" key="1">
    <source>
        <dbReference type="ARBA" id="ARBA00004479"/>
    </source>
</evidence>
<evidence type="ECO:0000256" key="14">
    <source>
        <dbReference type="PROSITE-ProRule" id="PRU10141"/>
    </source>
</evidence>
<evidence type="ECO:0000259" key="16">
    <source>
        <dbReference type="PROSITE" id="PS50011"/>
    </source>
</evidence>
<dbReference type="GO" id="GO:0005524">
    <property type="term" value="F:ATP binding"/>
    <property type="evidence" value="ECO:0007669"/>
    <property type="project" value="UniProtKB-UniRule"/>
</dbReference>
<proteinExistence type="predicted"/>
<comment type="subcellular location">
    <subcellularLocation>
        <location evidence="1">Membrane</location>
        <topology evidence="1">Single-pass type I membrane protein</topology>
    </subcellularLocation>
</comment>
<keyword evidence="3" id="KW-0808">Transferase</keyword>
<evidence type="ECO:0000256" key="11">
    <source>
        <dbReference type="ARBA" id="ARBA00023137"/>
    </source>
</evidence>
<evidence type="ECO:0000256" key="13">
    <source>
        <dbReference type="ARBA" id="ARBA00051243"/>
    </source>
</evidence>
<keyword evidence="11" id="KW-0829">Tyrosine-protein kinase</keyword>
<evidence type="ECO:0000256" key="3">
    <source>
        <dbReference type="ARBA" id="ARBA00022679"/>
    </source>
</evidence>
<keyword evidence="4 15" id="KW-0812">Transmembrane</keyword>
<sequence length="842" mass="95887">MCQNNKFNESDPTRRNASNYRIKLHCRDDTSLVVRIIGENETESGNPEYSQPKKANGDLYMVKVERGNLISEKILYITDSPLIQIKNLTSNTTYTITASVMHSNYQYTNAVASLSTETLAEGYIPETVKSAKVTDFTISNMSNKTLDTFLFWEPGSDQTCHYFIYNSNAEPELINEKLPELLYQYPIGNLKFGLHDQVYIEAISRTKAPSVNITRVDIRTPTCWEWYPNDTNLEICEPSKPTSLVATAIFISSNAYRVNVSWDKPQREPLSYLIYIMDSNVTHEVNVSGDKTYVLTDEYKLLCKVCLVEIVAFSIGGMASAEPAEFFIYDIPDTNQSVEVAVYIGISIVAVVLVCVLIGTLIHMRTRTRRDPVLNDYFKASDKKSHAKIKNDDKRTLLEEFIKETIPNDNLEIDEKDIDIHDIIGEGAFGYVSRGTLLSTGKSVAVKMLKDVATIDVMQDFCREVAVMRSVDRHPNIVGIVGHCMKNIERMMILTEYCSEGSLLKFLRSQWEGLLTKSQPKSAIIAEDFSFRKPVESEINFGSSIPEKIVTKHKNVHNIASKCINNLVNNKLYDECNDHFDTKQRFASECGNFCKSIVDIAQGVCNEKDRINVKDCECSQNRKNKMLDHFYQRNSIVENPGYGTDCKFGKLAKNAPKRHLTTKDLLSFAYQIANGMEFLSFNKVVHRDLAARNVCVCSDYTVKIADFGLSRDIYQDNVYKKETEGKLPIKWLALESMTFQIYTSQSDVWSFGILLYEIVTLGCIPYPSVHTTNLLEFLTSGKRMEKPSNCDDNLYQLMLSCWKTLPSDRPTFTEIKLKLEKLLSVYEDNEPVHNKMFENNLR</sequence>
<reference evidence="17" key="1">
    <citation type="submission" date="2022-07" db="EMBL/GenBank/DDBJ databases">
        <authorList>
            <person name="Trinca V."/>
            <person name="Uliana J.V.C."/>
            <person name="Torres T.T."/>
            <person name="Ward R.J."/>
            <person name="Monesi N."/>
        </authorList>
    </citation>
    <scope>NUCLEOTIDE SEQUENCE</scope>
    <source>
        <strain evidence="17">HSMRA1968</strain>
        <tissue evidence="17">Whole embryos</tissue>
    </source>
</reference>
<dbReference type="GO" id="GO:0005886">
    <property type="term" value="C:plasma membrane"/>
    <property type="evidence" value="ECO:0007669"/>
    <property type="project" value="TreeGrafter"/>
</dbReference>
<comment type="catalytic activity">
    <reaction evidence="13">
        <text>L-tyrosyl-[protein] + ATP = O-phospho-L-tyrosyl-[protein] + ADP + H(+)</text>
        <dbReference type="Rhea" id="RHEA:10596"/>
        <dbReference type="Rhea" id="RHEA-COMP:10136"/>
        <dbReference type="Rhea" id="RHEA-COMP:20101"/>
        <dbReference type="ChEBI" id="CHEBI:15378"/>
        <dbReference type="ChEBI" id="CHEBI:30616"/>
        <dbReference type="ChEBI" id="CHEBI:46858"/>
        <dbReference type="ChEBI" id="CHEBI:61978"/>
        <dbReference type="ChEBI" id="CHEBI:456216"/>
        <dbReference type="EC" id="2.7.10.1"/>
    </reaction>
</comment>
<feature type="transmembrane region" description="Helical" evidence="15">
    <location>
        <begin position="340"/>
        <end position="362"/>
    </location>
</feature>
<dbReference type="CDD" id="cd00192">
    <property type="entry name" value="PTKc"/>
    <property type="match status" value="1"/>
</dbReference>
<evidence type="ECO:0000256" key="12">
    <source>
        <dbReference type="ARBA" id="ARBA00023180"/>
    </source>
</evidence>
<evidence type="ECO:0000313" key="18">
    <source>
        <dbReference type="Proteomes" id="UP001151699"/>
    </source>
</evidence>
<evidence type="ECO:0000256" key="4">
    <source>
        <dbReference type="ARBA" id="ARBA00022692"/>
    </source>
</evidence>
<name>A0A9Q0N3M9_9DIPT</name>
<dbReference type="EMBL" id="WJQU01000002">
    <property type="protein sequence ID" value="KAJ6642246.1"/>
    <property type="molecule type" value="Genomic_DNA"/>
</dbReference>
<dbReference type="InterPro" id="IPR000719">
    <property type="entry name" value="Prot_kinase_dom"/>
</dbReference>
<evidence type="ECO:0000256" key="8">
    <source>
        <dbReference type="ARBA" id="ARBA00022840"/>
    </source>
</evidence>
<evidence type="ECO:0000256" key="9">
    <source>
        <dbReference type="ARBA" id="ARBA00022989"/>
    </source>
</evidence>
<gene>
    <name evidence="17" type="primary">tor_0</name>
    <name evidence="17" type="ORF">Bhyg_07193</name>
</gene>
<dbReference type="InterPro" id="IPR001245">
    <property type="entry name" value="Ser-Thr/Tyr_kinase_cat_dom"/>
</dbReference>
<dbReference type="Gene3D" id="1.10.510.10">
    <property type="entry name" value="Transferase(Phosphotransferase) domain 1"/>
    <property type="match status" value="1"/>
</dbReference>
<dbReference type="PANTHER" id="PTHR24416">
    <property type="entry name" value="TYROSINE-PROTEIN KINASE RECEPTOR"/>
    <property type="match status" value="1"/>
</dbReference>
<dbReference type="InterPro" id="IPR020635">
    <property type="entry name" value="Tyr_kinase_cat_dom"/>
</dbReference>
<keyword evidence="7 17" id="KW-0418">Kinase</keyword>
<dbReference type="SUPFAM" id="SSF56112">
    <property type="entry name" value="Protein kinase-like (PK-like)"/>
    <property type="match status" value="1"/>
</dbReference>
<dbReference type="InterPro" id="IPR017441">
    <property type="entry name" value="Protein_kinase_ATP_BS"/>
</dbReference>
<dbReference type="PROSITE" id="PS00109">
    <property type="entry name" value="PROTEIN_KINASE_TYR"/>
    <property type="match status" value="1"/>
</dbReference>
<comment type="caution">
    <text evidence="17">The sequence shown here is derived from an EMBL/GenBank/DDBJ whole genome shotgun (WGS) entry which is preliminary data.</text>
</comment>
<dbReference type="EC" id="2.7.10.1" evidence="2"/>
<accession>A0A9Q0N3M9</accession>
<feature type="binding site" evidence="14">
    <location>
        <position position="447"/>
    </location>
    <ligand>
        <name>ATP</name>
        <dbReference type="ChEBI" id="CHEBI:30616"/>
    </ligand>
</feature>
<evidence type="ECO:0000256" key="7">
    <source>
        <dbReference type="ARBA" id="ARBA00022777"/>
    </source>
</evidence>
<dbReference type="GO" id="GO:0043235">
    <property type="term" value="C:receptor complex"/>
    <property type="evidence" value="ECO:0007669"/>
    <property type="project" value="TreeGrafter"/>
</dbReference>
<evidence type="ECO:0000313" key="17">
    <source>
        <dbReference type="EMBL" id="KAJ6642246.1"/>
    </source>
</evidence>
<dbReference type="Proteomes" id="UP001151699">
    <property type="component" value="Chromosome B"/>
</dbReference>
<dbReference type="PROSITE" id="PS00107">
    <property type="entry name" value="PROTEIN_KINASE_ATP"/>
    <property type="match status" value="1"/>
</dbReference>